<keyword evidence="4" id="KW-1185">Reference proteome</keyword>
<dbReference type="OrthoDB" id="3779192at2759"/>
<feature type="region of interest" description="Disordered" evidence="1">
    <location>
        <begin position="265"/>
        <end position="294"/>
    </location>
</feature>
<comment type="caution">
    <text evidence="3">The sequence shown here is derived from an EMBL/GenBank/DDBJ whole genome shotgun (WGS) entry which is preliminary data.</text>
</comment>
<gene>
    <name evidence="3" type="ORF">EJ04DRAFT_499695</name>
</gene>
<name>A0A9P4UY07_9PLEO</name>
<proteinExistence type="predicted"/>
<feature type="transmembrane region" description="Helical" evidence="2">
    <location>
        <begin position="157"/>
        <end position="177"/>
    </location>
</feature>
<dbReference type="Proteomes" id="UP000799444">
    <property type="component" value="Unassembled WGS sequence"/>
</dbReference>
<keyword evidence="2" id="KW-1133">Transmembrane helix</keyword>
<dbReference type="AlphaFoldDB" id="A0A9P4UY07"/>
<evidence type="ECO:0000313" key="4">
    <source>
        <dbReference type="Proteomes" id="UP000799444"/>
    </source>
</evidence>
<feature type="transmembrane region" description="Helical" evidence="2">
    <location>
        <begin position="71"/>
        <end position="90"/>
    </location>
</feature>
<keyword evidence="2" id="KW-0812">Transmembrane</keyword>
<protein>
    <recommendedName>
        <fullName evidence="5">Transmembrane protein</fullName>
    </recommendedName>
</protein>
<evidence type="ECO:0000313" key="3">
    <source>
        <dbReference type="EMBL" id="KAF2730889.1"/>
    </source>
</evidence>
<feature type="region of interest" description="Disordered" evidence="1">
    <location>
        <begin position="220"/>
        <end position="253"/>
    </location>
</feature>
<keyword evidence="2" id="KW-0472">Membrane</keyword>
<feature type="transmembrane region" description="Helical" evidence="2">
    <location>
        <begin position="102"/>
        <end position="127"/>
    </location>
</feature>
<dbReference type="EMBL" id="ML996207">
    <property type="protein sequence ID" value="KAF2730889.1"/>
    <property type="molecule type" value="Genomic_DNA"/>
</dbReference>
<evidence type="ECO:0008006" key="5">
    <source>
        <dbReference type="Google" id="ProtNLM"/>
    </source>
</evidence>
<evidence type="ECO:0000256" key="2">
    <source>
        <dbReference type="SAM" id="Phobius"/>
    </source>
</evidence>
<reference evidence="3" key="1">
    <citation type="journal article" date="2020" name="Stud. Mycol.">
        <title>101 Dothideomycetes genomes: a test case for predicting lifestyles and emergence of pathogens.</title>
        <authorList>
            <person name="Haridas S."/>
            <person name="Albert R."/>
            <person name="Binder M."/>
            <person name="Bloem J."/>
            <person name="Labutti K."/>
            <person name="Salamov A."/>
            <person name="Andreopoulos B."/>
            <person name="Baker S."/>
            <person name="Barry K."/>
            <person name="Bills G."/>
            <person name="Bluhm B."/>
            <person name="Cannon C."/>
            <person name="Castanera R."/>
            <person name="Culley D."/>
            <person name="Daum C."/>
            <person name="Ezra D."/>
            <person name="Gonzalez J."/>
            <person name="Henrissat B."/>
            <person name="Kuo A."/>
            <person name="Liang C."/>
            <person name="Lipzen A."/>
            <person name="Lutzoni F."/>
            <person name="Magnuson J."/>
            <person name="Mondo S."/>
            <person name="Nolan M."/>
            <person name="Ohm R."/>
            <person name="Pangilinan J."/>
            <person name="Park H.-J."/>
            <person name="Ramirez L."/>
            <person name="Alfaro M."/>
            <person name="Sun H."/>
            <person name="Tritt A."/>
            <person name="Yoshinaga Y."/>
            <person name="Zwiers L.-H."/>
            <person name="Turgeon B."/>
            <person name="Goodwin S."/>
            <person name="Spatafora J."/>
            <person name="Crous P."/>
            <person name="Grigoriev I."/>
        </authorList>
    </citation>
    <scope>NUCLEOTIDE SEQUENCE</scope>
    <source>
        <strain evidence="3">CBS 125425</strain>
    </source>
</reference>
<feature type="transmembrane region" description="Helical" evidence="2">
    <location>
        <begin position="7"/>
        <end position="29"/>
    </location>
</feature>
<accession>A0A9P4UY07</accession>
<organism evidence="3 4">
    <name type="scientific">Polyplosphaeria fusca</name>
    <dbReference type="NCBI Taxonomy" id="682080"/>
    <lineage>
        <taxon>Eukaryota</taxon>
        <taxon>Fungi</taxon>
        <taxon>Dikarya</taxon>
        <taxon>Ascomycota</taxon>
        <taxon>Pezizomycotina</taxon>
        <taxon>Dothideomycetes</taxon>
        <taxon>Pleosporomycetidae</taxon>
        <taxon>Pleosporales</taxon>
        <taxon>Tetraplosphaeriaceae</taxon>
        <taxon>Polyplosphaeria</taxon>
    </lineage>
</organism>
<sequence length="294" mass="30918">MGAGQIVLAGLRTLVLLVALAVIGLGAWVQHTVHDVEVRGEVVIEMIAMPAAGKDKWQAFFDAVLGSEMRVWIAIGGGCFAFIAGMLVLLSSKVNRLKVSCYVLVPLELLSMITMAGAFTASLSLAVKLDSSCNGLDASTSGDLMAFGMLCPLSKGWSISGGIGVAVLAITSLTALIDLCRHRSKHTCSFEPTASALGMGHGYQAVVPPLARGDIPTLYDPRKPIPGTPARPPREDEIGLADAGAPMGVQEPGFIDQHIDAVSQISGPLGLEKPETVRQMRPARPWSEAPGRKN</sequence>
<evidence type="ECO:0000256" key="1">
    <source>
        <dbReference type="SAM" id="MobiDB-lite"/>
    </source>
</evidence>